<proteinExistence type="predicted"/>
<dbReference type="Proteomes" id="UP000617555">
    <property type="component" value="Unassembled WGS sequence"/>
</dbReference>
<keyword evidence="2" id="KW-1185">Reference proteome</keyword>
<organism evidence="1 2">
    <name type="scientific">Shewanella inventionis</name>
    <dbReference type="NCBI Taxonomy" id="1738770"/>
    <lineage>
        <taxon>Bacteria</taxon>
        <taxon>Pseudomonadati</taxon>
        <taxon>Pseudomonadota</taxon>
        <taxon>Gammaproteobacteria</taxon>
        <taxon>Alteromonadales</taxon>
        <taxon>Shewanellaceae</taxon>
        <taxon>Shewanella</taxon>
    </lineage>
</organism>
<dbReference type="Pfam" id="PF12614">
    <property type="entry name" value="RRF_GI"/>
    <property type="match status" value="1"/>
</dbReference>
<evidence type="ECO:0000313" key="2">
    <source>
        <dbReference type="Proteomes" id="UP000617555"/>
    </source>
</evidence>
<dbReference type="EMBL" id="BMII01000042">
    <property type="protein sequence ID" value="GGB73796.1"/>
    <property type="molecule type" value="Genomic_DNA"/>
</dbReference>
<sequence length="146" mass="16101">MSGIASEITINLPSLIHRIGGEKTKQAKAIAQQYQCGLKRVRRSRHWVLGGEAMSIQAFVVCLQALNDDGLLYLTKKIQTALSHHSDKLEPLDAKLLRLINQNPGITLGELMQATQCTQAQARIARFMPTCSHFLSALGGFMSTIR</sequence>
<reference evidence="2" key="1">
    <citation type="journal article" date="2019" name="Int. J. Syst. Evol. Microbiol.">
        <title>The Global Catalogue of Microorganisms (GCM) 10K type strain sequencing project: providing services to taxonomists for standard genome sequencing and annotation.</title>
        <authorList>
            <consortium name="The Broad Institute Genomics Platform"/>
            <consortium name="The Broad Institute Genome Sequencing Center for Infectious Disease"/>
            <person name="Wu L."/>
            <person name="Ma J."/>
        </authorList>
    </citation>
    <scope>NUCLEOTIDE SEQUENCE [LARGE SCALE GENOMIC DNA]</scope>
    <source>
        <strain evidence="2">CGMCC 1.15339</strain>
    </source>
</reference>
<accession>A0ABQ1JQH5</accession>
<name>A0ABQ1JQH5_9GAMM</name>
<dbReference type="InterPro" id="IPR022253">
    <property type="entry name" value="Ribosome_recyc_fac_bac"/>
</dbReference>
<protein>
    <submittedName>
        <fullName evidence="1">Ribosome recycling factor</fullName>
    </submittedName>
</protein>
<gene>
    <name evidence="1" type="ORF">GCM10011607_37800</name>
</gene>
<comment type="caution">
    <text evidence="1">The sequence shown here is derived from an EMBL/GenBank/DDBJ whole genome shotgun (WGS) entry which is preliminary data.</text>
</comment>
<evidence type="ECO:0000313" key="1">
    <source>
        <dbReference type="EMBL" id="GGB73796.1"/>
    </source>
</evidence>